<evidence type="ECO:0000256" key="10">
    <source>
        <dbReference type="ARBA" id="ARBA00022989"/>
    </source>
</evidence>
<evidence type="ECO:0000256" key="9">
    <source>
        <dbReference type="ARBA" id="ARBA00022840"/>
    </source>
</evidence>
<keyword evidence="9 14" id="KW-0067">ATP-binding</keyword>
<evidence type="ECO:0000256" key="15">
    <source>
        <dbReference type="SAM" id="MobiDB-lite"/>
    </source>
</evidence>
<dbReference type="AlphaFoldDB" id="A0A2U1NHL4"/>
<accession>A0A2U1NHL4</accession>
<evidence type="ECO:0000256" key="14">
    <source>
        <dbReference type="PROSITE-ProRule" id="PRU10141"/>
    </source>
</evidence>
<keyword evidence="7 14" id="KW-0547">Nucleotide-binding</keyword>
<evidence type="ECO:0000256" key="1">
    <source>
        <dbReference type="ARBA" id="ARBA00004167"/>
    </source>
</evidence>
<dbReference type="FunFam" id="3.30.430.20:FF:000002">
    <property type="entry name" value="Cysteine-rich receptor-like protein kinase 10"/>
    <property type="match status" value="1"/>
</dbReference>
<evidence type="ECO:0000256" key="2">
    <source>
        <dbReference type="ARBA" id="ARBA00022527"/>
    </source>
</evidence>
<sequence>MSKLTRYALLFLSFYFEFSLNILILAQTDDIDPPHHGCDNSSYYNRSSSFERNLNRVLANLPLTNSGYGFLNSSSGQGPDVVSAIALCRGDIELNPCGTCVNKAIGNLTQVCPNQKEGSIFYNECMVTYSNENLLGRLTEAKYPITDWRSENVTAKADDVPSFTRDLLNLLNNLTVVAAGGGSLLKYAADTMTRPNSQVTYGVMQCTPDLSKQQCTNCLKDAVSQMVSQVSGSIGVQVYLPKCNMRYEDYRFYGDASNIPQPDSPPPDAQQSSSGRNTRVTRIATSIILSTATFMIIVASVCTFAMYRKKRMLKKTLEECLQNAFSMTLSLLIFFVTASWECLRRFPIHVLNETLCIDVGFSLVANRYDISIVEPLEYNFGTVSVATNNFSEDNKIGQGGFGLVYKGKLEDGRLIAVKRLLRDYGQGEREFKNEVLLVAKLHHRNLVGLLGFCIEGSERVLIYELMPNASLDKFLFDPDRRTLLDWDTSYNIIEGVARGLLYLHEDSRLRIVHRDLKCSNILLDAEMNAKITDFGMARLFSPDETQGNTSRIVGTYGYMAPEYVMHGEFSVKLDVFSFGVLVLEIITGQANQSYQNGNSHVYLLSHAWRNWRDGTASNIIDPILLKGSYSINEIIRSIHIALLCVQKNVADRPTMSSVVLMFNSFSLTLQVPKQPAFFIQGSVDNVLPSIDEYDVSEGCNKGSESSQASENDATISEITPR</sequence>
<dbReference type="InterPro" id="IPR011009">
    <property type="entry name" value="Kinase-like_dom_sf"/>
</dbReference>
<keyword evidence="20" id="KW-1185">Reference proteome</keyword>
<comment type="caution">
    <text evidence="19">The sequence shown here is derived from an EMBL/GenBank/DDBJ whole genome shotgun (WGS) entry which is preliminary data.</text>
</comment>
<keyword evidence="12 19" id="KW-0675">Receptor</keyword>
<dbReference type="InterPro" id="IPR017441">
    <property type="entry name" value="Protein_kinase_ATP_BS"/>
</dbReference>
<evidence type="ECO:0000256" key="4">
    <source>
        <dbReference type="ARBA" id="ARBA00022692"/>
    </source>
</evidence>
<evidence type="ECO:0000256" key="8">
    <source>
        <dbReference type="ARBA" id="ARBA00022777"/>
    </source>
</evidence>
<dbReference type="EMBL" id="PKPP01002806">
    <property type="protein sequence ID" value="PWA73004.1"/>
    <property type="molecule type" value="Genomic_DNA"/>
</dbReference>
<reference evidence="19 20" key="1">
    <citation type="journal article" date="2018" name="Mol. Plant">
        <title>The genome of Artemisia annua provides insight into the evolution of Asteraceae family and artemisinin biosynthesis.</title>
        <authorList>
            <person name="Shen Q."/>
            <person name="Zhang L."/>
            <person name="Liao Z."/>
            <person name="Wang S."/>
            <person name="Yan T."/>
            <person name="Shi P."/>
            <person name="Liu M."/>
            <person name="Fu X."/>
            <person name="Pan Q."/>
            <person name="Wang Y."/>
            <person name="Lv Z."/>
            <person name="Lu X."/>
            <person name="Zhang F."/>
            <person name="Jiang W."/>
            <person name="Ma Y."/>
            <person name="Chen M."/>
            <person name="Hao X."/>
            <person name="Li L."/>
            <person name="Tang Y."/>
            <person name="Lv G."/>
            <person name="Zhou Y."/>
            <person name="Sun X."/>
            <person name="Brodelius P.E."/>
            <person name="Rose J.K.C."/>
            <person name="Tang K."/>
        </authorList>
    </citation>
    <scope>NUCLEOTIDE SEQUENCE [LARGE SCALE GENOMIC DNA]</scope>
    <source>
        <strain evidence="20">cv. Huhao1</strain>
        <tissue evidence="19">Leaf</tissue>
    </source>
</reference>
<evidence type="ECO:0000259" key="18">
    <source>
        <dbReference type="PROSITE" id="PS51473"/>
    </source>
</evidence>
<keyword evidence="2" id="KW-0723">Serine/threonine-protein kinase</keyword>
<dbReference type="Gene3D" id="3.30.430.20">
    <property type="entry name" value="Gnk2 domain, C-X8-C-X2-C motif"/>
    <property type="match status" value="2"/>
</dbReference>
<proteinExistence type="predicted"/>
<dbReference type="PROSITE" id="PS50011">
    <property type="entry name" value="PROTEIN_KINASE_DOM"/>
    <property type="match status" value="1"/>
</dbReference>
<evidence type="ECO:0000256" key="16">
    <source>
        <dbReference type="SAM" id="Phobius"/>
    </source>
</evidence>
<feature type="domain" description="Gnk2-homologous" evidence="18">
    <location>
        <begin position="32"/>
        <end position="134"/>
    </location>
</feature>
<dbReference type="InterPro" id="IPR038408">
    <property type="entry name" value="GNK2_sf"/>
</dbReference>
<dbReference type="GO" id="GO:0004674">
    <property type="term" value="F:protein serine/threonine kinase activity"/>
    <property type="evidence" value="ECO:0007669"/>
    <property type="project" value="UniProtKB-KW"/>
</dbReference>
<dbReference type="InterPro" id="IPR008271">
    <property type="entry name" value="Ser/Thr_kinase_AS"/>
</dbReference>
<evidence type="ECO:0000256" key="3">
    <source>
        <dbReference type="ARBA" id="ARBA00022679"/>
    </source>
</evidence>
<dbReference type="GO" id="GO:0005524">
    <property type="term" value="F:ATP binding"/>
    <property type="evidence" value="ECO:0007669"/>
    <property type="project" value="UniProtKB-UniRule"/>
</dbReference>
<dbReference type="SUPFAM" id="SSF56112">
    <property type="entry name" value="Protein kinase-like (PK-like)"/>
    <property type="match status" value="1"/>
</dbReference>
<evidence type="ECO:0000313" key="20">
    <source>
        <dbReference type="Proteomes" id="UP000245207"/>
    </source>
</evidence>
<evidence type="ECO:0000256" key="7">
    <source>
        <dbReference type="ARBA" id="ARBA00022741"/>
    </source>
</evidence>
<comment type="subcellular location">
    <subcellularLocation>
        <location evidence="1">Membrane</location>
        <topology evidence="1">Single-pass membrane protein</topology>
    </subcellularLocation>
</comment>
<feature type="binding site" evidence="14">
    <location>
        <position position="418"/>
    </location>
    <ligand>
        <name>ATP</name>
        <dbReference type="ChEBI" id="CHEBI:30616"/>
    </ligand>
</feature>
<dbReference type="InterPro" id="IPR000719">
    <property type="entry name" value="Prot_kinase_dom"/>
</dbReference>
<dbReference type="Pfam" id="PF00069">
    <property type="entry name" value="Pkinase"/>
    <property type="match status" value="1"/>
</dbReference>
<dbReference type="CDD" id="cd23509">
    <property type="entry name" value="Gnk2-like"/>
    <property type="match status" value="2"/>
</dbReference>
<evidence type="ECO:0000313" key="19">
    <source>
        <dbReference type="EMBL" id="PWA73004.1"/>
    </source>
</evidence>
<feature type="domain" description="Gnk2-homologous" evidence="18">
    <location>
        <begin position="144"/>
        <end position="252"/>
    </location>
</feature>
<evidence type="ECO:0000256" key="12">
    <source>
        <dbReference type="ARBA" id="ARBA00023170"/>
    </source>
</evidence>
<dbReference type="Proteomes" id="UP000245207">
    <property type="component" value="Unassembled WGS sequence"/>
</dbReference>
<dbReference type="OrthoDB" id="4062651at2759"/>
<feature type="compositionally biased region" description="Polar residues" evidence="15">
    <location>
        <begin position="702"/>
        <end position="721"/>
    </location>
</feature>
<gene>
    <name evidence="19" type="ORF">CTI12_AA185880</name>
</gene>
<keyword evidence="6" id="KW-0677">Repeat</keyword>
<keyword evidence="11 16" id="KW-0472">Membrane</keyword>
<feature type="region of interest" description="Disordered" evidence="15">
    <location>
        <begin position="258"/>
        <end position="277"/>
    </location>
</feature>
<keyword evidence="13" id="KW-0325">Glycoprotein</keyword>
<evidence type="ECO:0000256" key="13">
    <source>
        <dbReference type="ARBA" id="ARBA00023180"/>
    </source>
</evidence>
<dbReference type="Gene3D" id="1.10.510.10">
    <property type="entry name" value="Transferase(Phosphotransferase) domain 1"/>
    <property type="match status" value="1"/>
</dbReference>
<feature type="domain" description="Protein kinase" evidence="17">
    <location>
        <begin position="390"/>
        <end position="666"/>
    </location>
</feature>
<keyword evidence="5" id="KW-0732">Signal</keyword>
<dbReference type="CDD" id="cd14066">
    <property type="entry name" value="STKc_IRAK"/>
    <property type="match status" value="1"/>
</dbReference>
<feature type="transmembrane region" description="Helical" evidence="16">
    <location>
        <begin position="283"/>
        <end position="308"/>
    </location>
</feature>
<keyword evidence="10 16" id="KW-1133">Transmembrane helix</keyword>
<dbReference type="PROSITE" id="PS51473">
    <property type="entry name" value="GNK2"/>
    <property type="match status" value="2"/>
</dbReference>
<feature type="transmembrane region" description="Helical" evidence="16">
    <location>
        <begin position="320"/>
        <end position="340"/>
    </location>
</feature>
<dbReference type="PANTHER" id="PTHR27002">
    <property type="entry name" value="RECEPTOR-LIKE SERINE/THREONINE-PROTEIN KINASE SD1-8"/>
    <property type="match status" value="1"/>
</dbReference>
<dbReference type="PROSITE" id="PS00108">
    <property type="entry name" value="PROTEIN_KINASE_ST"/>
    <property type="match status" value="1"/>
</dbReference>
<dbReference type="InterPro" id="IPR002902">
    <property type="entry name" value="GNK2"/>
</dbReference>
<dbReference type="SMART" id="SM00220">
    <property type="entry name" value="S_TKc"/>
    <property type="match status" value="1"/>
</dbReference>
<organism evidence="19 20">
    <name type="scientific">Artemisia annua</name>
    <name type="common">Sweet wormwood</name>
    <dbReference type="NCBI Taxonomy" id="35608"/>
    <lineage>
        <taxon>Eukaryota</taxon>
        <taxon>Viridiplantae</taxon>
        <taxon>Streptophyta</taxon>
        <taxon>Embryophyta</taxon>
        <taxon>Tracheophyta</taxon>
        <taxon>Spermatophyta</taxon>
        <taxon>Magnoliopsida</taxon>
        <taxon>eudicotyledons</taxon>
        <taxon>Gunneridae</taxon>
        <taxon>Pentapetalae</taxon>
        <taxon>asterids</taxon>
        <taxon>campanulids</taxon>
        <taxon>Asterales</taxon>
        <taxon>Asteraceae</taxon>
        <taxon>Asteroideae</taxon>
        <taxon>Anthemideae</taxon>
        <taxon>Artemisiinae</taxon>
        <taxon>Artemisia</taxon>
    </lineage>
</organism>
<dbReference type="PANTHER" id="PTHR27002:SF1073">
    <property type="entry name" value="CYSTEINE-RICH RECEPTOR-LIKE PROTEIN KINASE 29"/>
    <property type="match status" value="1"/>
</dbReference>
<keyword evidence="3" id="KW-0808">Transferase</keyword>
<dbReference type="GO" id="GO:0005886">
    <property type="term" value="C:plasma membrane"/>
    <property type="evidence" value="ECO:0007669"/>
    <property type="project" value="TreeGrafter"/>
</dbReference>
<evidence type="ECO:0000259" key="17">
    <source>
        <dbReference type="PROSITE" id="PS50011"/>
    </source>
</evidence>
<name>A0A2U1NHL4_ARTAN</name>
<dbReference type="FunFam" id="3.30.200.20:FF:000727">
    <property type="entry name" value="Cysteine-rich RLK (RECEPTOR-like protein kinase) 23"/>
    <property type="match status" value="1"/>
</dbReference>
<dbReference type="Pfam" id="PF01657">
    <property type="entry name" value="Stress-antifung"/>
    <property type="match status" value="2"/>
</dbReference>
<feature type="transmembrane region" description="Helical" evidence="16">
    <location>
        <begin position="7"/>
        <end position="26"/>
    </location>
</feature>
<evidence type="ECO:0000256" key="11">
    <source>
        <dbReference type="ARBA" id="ARBA00023136"/>
    </source>
</evidence>
<dbReference type="GO" id="GO:0006950">
    <property type="term" value="P:response to stress"/>
    <property type="evidence" value="ECO:0007669"/>
    <property type="project" value="UniProtKB-ARBA"/>
</dbReference>
<dbReference type="Gene3D" id="3.30.200.20">
    <property type="entry name" value="Phosphorylase Kinase, domain 1"/>
    <property type="match status" value="1"/>
</dbReference>
<evidence type="ECO:0000256" key="5">
    <source>
        <dbReference type="ARBA" id="ARBA00022729"/>
    </source>
</evidence>
<feature type="region of interest" description="Disordered" evidence="15">
    <location>
        <begin position="697"/>
        <end position="721"/>
    </location>
</feature>
<dbReference type="FunFam" id="1.10.510.10:FF:000129">
    <property type="entry name" value="cysteine-rich receptor-like protein kinase 10"/>
    <property type="match status" value="1"/>
</dbReference>
<dbReference type="STRING" id="35608.A0A2U1NHL4"/>
<keyword evidence="4 16" id="KW-0812">Transmembrane</keyword>
<evidence type="ECO:0000256" key="6">
    <source>
        <dbReference type="ARBA" id="ARBA00022737"/>
    </source>
</evidence>
<protein>
    <submittedName>
        <fullName evidence="19">Cysteine-rich receptor-like protein kinase 28</fullName>
    </submittedName>
</protein>
<keyword evidence="8 19" id="KW-0418">Kinase</keyword>
<dbReference type="PROSITE" id="PS00107">
    <property type="entry name" value="PROTEIN_KINASE_ATP"/>
    <property type="match status" value="1"/>
</dbReference>